<feature type="transmembrane region" description="Helical" evidence="1">
    <location>
        <begin position="462"/>
        <end position="484"/>
    </location>
</feature>
<keyword evidence="1" id="KW-0812">Transmembrane</keyword>
<evidence type="ECO:0000256" key="1">
    <source>
        <dbReference type="SAM" id="Phobius"/>
    </source>
</evidence>
<evidence type="ECO:0000313" key="2">
    <source>
        <dbReference type="EMBL" id="SFJ70476.1"/>
    </source>
</evidence>
<dbReference type="GO" id="GO:0140359">
    <property type="term" value="F:ABC-type transporter activity"/>
    <property type="evidence" value="ECO:0007669"/>
    <property type="project" value="InterPro"/>
</dbReference>
<feature type="transmembrane region" description="Helical" evidence="1">
    <location>
        <begin position="165"/>
        <end position="182"/>
    </location>
</feature>
<dbReference type="OMA" id="PVWYLHP"/>
<reference evidence="2 3" key="1">
    <citation type="submission" date="2016-10" db="EMBL/GenBank/DDBJ databases">
        <authorList>
            <person name="de Groot N.N."/>
        </authorList>
    </citation>
    <scope>NUCLEOTIDE SEQUENCE [LARGE SCALE GENOMIC DNA]</scope>
    <source>
        <strain evidence="2 3">SP2</strain>
    </source>
</reference>
<dbReference type="PANTHER" id="PTHR43471:SF1">
    <property type="entry name" value="ABC TRANSPORTER PERMEASE PROTEIN NOSY-RELATED"/>
    <property type="match status" value="1"/>
</dbReference>
<sequence length="623" mass="66749">MPSITVARTECRRYLRGKTPWIVGIVFVLLTWDGISAQPTEEEIRILGDAVTLLSAQNSVLVVVPFAAAALAFRSIIGERESGTARITLGTKLSRHRLVLETMFGRGTALLVPVVASTLLVVGYDAVQYGRFSLALLLGLVLLSTVYVFVWMGLLVGISAMSSSTTRAVAIGSLVTTVFFLWNDLTAPVLWNFVTGTTPGTELAYPALFEAAKWVSPFSAYNVVASWLFGAPLGPEVPLSQVADAFNDAGEFVPADPPLPSWSGAVFLLSWPVVSLVAGIMSFQRTDLAPHNSTRLRALFHRFPVPALPGGRGLRKAGATLSGLLPGSWQPLARREFRRLVRSPLVWVVGALVFLDGIISLSPEVYVQEALGSSVPLAAVQRPIMAIAAIGVLFGTFRSVVRERDTGRIRLTAGTAVSRTESLLGFVLGRASAFAVPVFAAVLLTCLIAGPQYGLVPAGELVAFLALTFLFLVVMAGIGVAISTVLRSQSVAGFAAMVFVVVSIMWQFVANTVYEVVTGTAVTGFNPPENLLYVLLRWLPPGSLYNVATNYIIDVPNSGAISSLVISHLQPNRISNAVVVRISYGTDVPVWYLHPSVGLVGLLLWFVVPLGLSALVHRRRSVD</sequence>
<feature type="transmembrane region" description="Helical" evidence="1">
    <location>
        <begin position="98"/>
        <end position="122"/>
    </location>
</feature>
<name>A0A1I3TLG6_9EURY</name>
<feature type="transmembrane region" description="Helical" evidence="1">
    <location>
        <begin position="21"/>
        <end position="39"/>
    </location>
</feature>
<accession>A0A1I3TLG6</accession>
<dbReference type="RefSeq" id="WP_015233181.1">
    <property type="nucleotide sequence ID" value="NZ_FORO01000061.1"/>
</dbReference>
<feature type="transmembrane region" description="Helical" evidence="1">
    <location>
        <begin position="491"/>
        <end position="509"/>
    </location>
</feature>
<keyword evidence="1" id="KW-1133">Transmembrane helix</keyword>
<keyword evidence="1" id="KW-0472">Membrane</keyword>
<gene>
    <name evidence="2" type="ORF">SAMN05443661_1619</name>
</gene>
<organism evidence="2 3">
    <name type="scientific">Natronobacterium gregoryi</name>
    <dbReference type="NCBI Taxonomy" id="44930"/>
    <lineage>
        <taxon>Archaea</taxon>
        <taxon>Methanobacteriati</taxon>
        <taxon>Methanobacteriota</taxon>
        <taxon>Stenosarchaea group</taxon>
        <taxon>Halobacteria</taxon>
        <taxon>Halobacteriales</taxon>
        <taxon>Natrialbaceae</taxon>
        <taxon>Natronobacterium</taxon>
    </lineage>
</organism>
<dbReference type="PANTHER" id="PTHR43471">
    <property type="entry name" value="ABC TRANSPORTER PERMEASE"/>
    <property type="match status" value="1"/>
</dbReference>
<feature type="transmembrane region" description="Helical" evidence="1">
    <location>
        <begin position="344"/>
        <end position="363"/>
    </location>
</feature>
<dbReference type="GeneID" id="14206580"/>
<dbReference type="Proteomes" id="UP000182829">
    <property type="component" value="Unassembled WGS sequence"/>
</dbReference>
<feature type="transmembrane region" description="Helical" evidence="1">
    <location>
        <begin position="59"/>
        <end position="77"/>
    </location>
</feature>
<dbReference type="Pfam" id="PF12679">
    <property type="entry name" value="ABC2_membrane_2"/>
    <property type="match status" value="2"/>
</dbReference>
<feature type="transmembrane region" description="Helical" evidence="1">
    <location>
        <begin position="383"/>
        <end position="401"/>
    </location>
</feature>
<dbReference type="AlphaFoldDB" id="A0A1I3TLG6"/>
<proteinExistence type="predicted"/>
<evidence type="ECO:0000313" key="3">
    <source>
        <dbReference type="Proteomes" id="UP000182829"/>
    </source>
</evidence>
<dbReference type="OrthoDB" id="86287at2157"/>
<feature type="transmembrane region" description="Helical" evidence="1">
    <location>
        <begin position="597"/>
        <end position="616"/>
    </location>
</feature>
<dbReference type="GO" id="GO:0005886">
    <property type="term" value="C:plasma membrane"/>
    <property type="evidence" value="ECO:0007669"/>
    <property type="project" value="UniProtKB-SubCell"/>
</dbReference>
<protein>
    <submittedName>
        <fullName evidence="2">ABC-2 type transport system permease protein</fullName>
    </submittedName>
</protein>
<feature type="transmembrane region" description="Helical" evidence="1">
    <location>
        <begin position="134"/>
        <end position="158"/>
    </location>
</feature>
<dbReference type="EMBL" id="FORO01000061">
    <property type="protein sequence ID" value="SFJ70476.1"/>
    <property type="molecule type" value="Genomic_DNA"/>
</dbReference>
<feature type="transmembrane region" description="Helical" evidence="1">
    <location>
        <begin position="422"/>
        <end position="450"/>
    </location>
</feature>
<feature type="transmembrane region" description="Helical" evidence="1">
    <location>
        <begin position="262"/>
        <end position="283"/>
    </location>
</feature>